<keyword evidence="1" id="KW-1133">Transmembrane helix</keyword>
<sequence length="213" mass="23369">MTTTTHDPAGEILDAVLTGLGRLLLAGFALAWLAVLFPMISIPAGLSLAAGWRFGWPVGVLAAGVSVAGMVLWRVSSPQTFERWLTLRVRARWLAWFRYRRRWARLMSGCGLSITEGEQVWIPRLTEVLIGDVTDIVRAKMLPGHCPDGWTNRAAHLAHGFGAQHARVRMAGPGQVEIVFRHTDSLADPVVVPFDPPARLKSLPLQSLPRKAA</sequence>
<name>A0ABW1JUQ0_9NOCA</name>
<reference evidence="3" key="1">
    <citation type="journal article" date="2019" name="Int. J. Syst. Evol. Microbiol.">
        <title>The Global Catalogue of Microorganisms (GCM) 10K type strain sequencing project: providing services to taxonomists for standard genome sequencing and annotation.</title>
        <authorList>
            <consortium name="The Broad Institute Genomics Platform"/>
            <consortium name="The Broad Institute Genome Sequencing Center for Infectious Disease"/>
            <person name="Wu L."/>
            <person name="Ma J."/>
        </authorList>
    </citation>
    <scope>NUCLEOTIDE SEQUENCE [LARGE SCALE GENOMIC DNA]</scope>
    <source>
        <strain evidence="3">CCUG 36956</strain>
    </source>
</reference>
<keyword evidence="1" id="KW-0472">Membrane</keyword>
<accession>A0ABW1JUQ0</accession>
<dbReference type="Proteomes" id="UP001596223">
    <property type="component" value="Unassembled WGS sequence"/>
</dbReference>
<keyword evidence="1" id="KW-0812">Transmembrane</keyword>
<evidence type="ECO:0000313" key="2">
    <source>
        <dbReference type="EMBL" id="MFC6013187.1"/>
    </source>
</evidence>
<dbReference type="EMBL" id="JBHSQN010000013">
    <property type="protein sequence ID" value="MFC6013187.1"/>
    <property type="molecule type" value="Genomic_DNA"/>
</dbReference>
<gene>
    <name evidence="2" type="ORF">ACFP3H_19200</name>
</gene>
<dbReference type="RefSeq" id="WP_378607969.1">
    <property type="nucleotide sequence ID" value="NZ_JBHSQN010000013.1"/>
</dbReference>
<proteinExistence type="predicted"/>
<evidence type="ECO:0000256" key="1">
    <source>
        <dbReference type="SAM" id="Phobius"/>
    </source>
</evidence>
<protein>
    <submittedName>
        <fullName evidence="2">Uncharacterized protein</fullName>
    </submittedName>
</protein>
<keyword evidence="3" id="KW-1185">Reference proteome</keyword>
<feature type="transmembrane region" description="Helical" evidence="1">
    <location>
        <begin position="54"/>
        <end position="73"/>
    </location>
</feature>
<comment type="caution">
    <text evidence="2">The sequence shown here is derived from an EMBL/GenBank/DDBJ whole genome shotgun (WGS) entry which is preliminary data.</text>
</comment>
<organism evidence="2 3">
    <name type="scientific">Nocardia lasii</name>
    <dbReference type="NCBI Taxonomy" id="1616107"/>
    <lineage>
        <taxon>Bacteria</taxon>
        <taxon>Bacillati</taxon>
        <taxon>Actinomycetota</taxon>
        <taxon>Actinomycetes</taxon>
        <taxon>Mycobacteriales</taxon>
        <taxon>Nocardiaceae</taxon>
        <taxon>Nocardia</taxon>
    </lineage>
</organism>
<feature type="transmembrane region" description="Helical" evidence="1">
    <location>
        <begin position="23"/>
        <end position="42"/>
    </location>
</feature>
<evidence type="ECO:0000313" key="3">
    <source>
        <dbReference type="Proteomes" id="UP001596223"/>
    </source>
</evidence>